<dbReference type="GO" id="GO:0005615">
    <property type="term" value="C:extracellular space"/>
    <property type="evidence" value="ECO:0007669"/>
    <property type="project" value="TreeGrafter"/>
</dbReference>
<reference evidence="2" key="1">
    <citation type="submission" date="2022-10" db="EMBL/GenBank/DDBJ databases">
        <title>Genome assembly of Pristionchus species.</title>
        <authorList>
            <person name="Yoshida K."/>
            <person name="Sommer R.J."/>
        </authorList>
    </citation>
    <scope>NUCLEOTIDE SEQUENCE [LARGE SCALE GENOMIC DNA]</scope>
    <source>
        <strain evidence="2">RS5460</strain>
    </source>
</reference>
<dbReference type="Pfam" id="PF02995">
    <property type="entry name" value="DUF229"/>
    <property type="match status" value="1"/>
</dbReference>
<evidence type="ECO:0000313" key="2">
    <source>
        <dbReference type="Proteomes" id="UP001328107"/>
    </source>
</evidence>
<proteinExistence type="predicted"/>
<comment type="caution">
    <text evidence="1">The sequence shown here is derived from an EMBL/GenBank/DDBJ whole genome shotgun (WGS) entry which is preliminary data.</text>
</comment>
<accession>A0AAN4ZGJ8</accession>
<feature type="non-terminal residue" evidence="1">
    <location>
        <position position="444"/>
    </location>
</feature>
<evidence type="ECO:0000313" key="1">
    <source>
        <dbReference type="EMBL" id="GMR37512.1"/>
    </source>
</evidence>
<dbReference type="Proteomes" id="UP001328107">
    <property type="component" value="Unassembled WGS sequence"/>
</dbReference>
<dbReference type="InterPro" id="IPR004245">
    <property type="entry name" value="DUF229"/>
</dbReference>
<gene>
    <name evidence="1" type="ORF">PMAYCL1PPCAC_07707</name>
</gene>
<name>A0AAN4ZGJ8_9BILA</name>
<dbReference type="AlphaFoldDB" id="A0AAN4ZGJ8"/>
<sequence>MNPSISILLIDDVSTAHFARNLPKTMTMMKEEDFFMPNRYLQSFPESSSNLDLLLNGNDSSNIVEMMKARGCLTFSNEEILSPLDDQLVSNADIDTRSLHSFNRERQTNENCINGKHKYSSILAPLLSFSSSFPHLCTFSLTRLRYSLNRSLLRSIDDDLSSALAQLVSSSSNTAIFVMSPSGLKGDGLSGVVDGKSPLLATWFPPEFRRTRNEHYSTFSWNMDKLFTTRDVRETLRQLAEDDLPPFVEWRDEDEEHIQATSLLGEMLPEERNCTSLSIPKENCLCLGADEKRNATVNAEGVLYQRVFDLVQTRALQQSCIEGIEIDKRWFHINAYRMLEKEVDQEASDVEWLTIKFYVKILDRHVIHGGNYGAGGENYVWFKTMFRHSLSTDHLEYIEAVIIKSYECYAVHLEKLCSLCYSNPFWSLSTTGPNRGFLLDTSMA</sequence>
<dbReference type="EMBL" id="BTRK01000002">
    <property type="protein sequence ID" value="GMR37512.1"/>
    <property type="molecule type" value="Genomic_DNA"/>
</dbReference>
<organism evidence="1 2">
    <name type="scientific">Pristionchus mayeri</name>
    <dbReference type="NCBI Taxonomy" id="1317129"/>
    <lineage>
        <taxon>Eukaryota</taxon>
        <taxon>Metazoa</taxon>
        <taxon>Ecdysozoa</taxon>
        <taxon>Nematoda</taxon>
        <taxon>Chromadorea</taxon>
        <taxon>Rhabditida</taxon>
        <taxon>Rhabditina</taxon>
        <taxon>Diplogasteromorpha</taxon>
        <taxon>Diplogasteroidea</taxon>
        <taxon>Neodiplogasteridae</taxon>
        <taxon>Pristionchus</taxon>
    </lineage>
</organism>
<protein>
    <submittedName>
        <fullName evidence="1">Uncharacterized protein</fullName>
    </submittedName>
</protein>
<dbReference type="PANTHER" id="PTHR10974">
    <property type="entry name" value="FI08016P-RELATED"/>
    <property type="match status" value="1"/>
</dbReference>
<keyword evidence="2" id="KW-1185">Reference proteome</keyword>
<dbReference type="PANTHER" id="PTHR10974:SF4">
    <property type="entry name" value="PROTEIN CBG09258"/>
    <property type="match status" value="1"/>
</dbReference>